<sequence length="299" mass="34880">MTQLSHLDQLEAEAIYIIREVAAECEKPVMLYSIGKDSSVMLHLAMKAFYPEKPPFPFLHVNTTWKFKEMIEFRDRKAKELGIEMIEHINQEGVEQGINPFDHGSSYTDIMKTQALKQALDMHQFDAAFGGGRRDEEKSRAKERIFSFRNKNHAWDPKNQKPEMWKLYNTKINKGESMRVFPLSNWTEKDIWQYIRQENIDIVPLYFAKERPVVYRDGNIVMVDDDRLKLEPGEKIEQKKVRFRTLGCYPLTGGIESEADTLDEIIDETLGAVSSERTSRVIDQEAAGSMERRKREGYF</sequence>
<dbReference type="NCBIfam" id="TIGR02039">
    <property type="entry name" value="CysD"/>
    <property type="match status" value="1"/>
</dbReference>
<name>A0A317KXF2_9BACI</name>
<dbReference type="OrthoDB" id="9772604at2"/>
<dbReference type="FunFam" id="3.40.50.620:FF:000002">
    <property type="entry name" value="Sulfate adenylyltransferase subunit 2"/>
    <property type="match status" value="1"/>
</dbReference>
<proteinExistence type="inferred from homology"/>
<dbReference type="AlphaFoldDB" id="A0A317KXF2"/>
<keyword evidence="4 6" id="KW-0547">Nucleotide-binding</keyword>
<evidence type="ECO:0000256" key="1">
    <source>
        <dbReference type="ARBA" id="ARBA00008885"/>
    </source>
</evidence>
<evidence type="ECO:0000256" key="4">
    <source>
        <dbReference type="ARBA" id="ARBA00022741"/>
    </source>
</evidence>
<dbReference type="PANTHER" id="PTHR43196:SF1">
    <property type="entry name" value="SULFATE ADENYLYLTRANSFERASE SUBUNIT 2"/>
    <property type="match status" value="1"/>
</dbReference>
<dbReference type="EC" id="2.7.7.4" evidence="6"/>
<dbReference type="InterPro" id="IPR014729">
    <property type="entry name" value="Rossmann-like_a/b/a_fold"/>
</dbReference>
<evidence type="ECO:0000313" key="8">
    <source>
        <dbReference type="EMBL" id="PWU67178.1"/>
    </source>
</evidence>
<keyword evidence="5 6" id="KW-0067">ATP-binding</keyword>
<evidence type="ECO:0000256" key="5">
    <source>
        <dbReference type="ARBA" id="ARBA00022840"/>
    </source>
</evidence>
<dbReference type="NCBIfam" id="NF003587">
    <property type="entry name" value="PRK05253.1"/>
    <property type="match status" value="1"/>
</dbReference>
<dbReference type="InterPro" id="IPR011784">
    <property type="entry name" value="SO4_adenylTrfase_ssu"/>
</dbReference>
<protein>
    <recommendedName>
        <fullName evidence="6">Sulfate adenylyltransferase subunit 2</fullName>
        <ecNumber evidence="6">2.7.7.4</ecNumber>
    </recommendedName>
    <alternativeName>
        <fullName evidence="6">ATP-sulfurylase small subunit</fullName>
    </alternativeName>
    <alternativeName>
        <fullName evidence="6">Sulfate adenylate transferase</fullName>
        <shortName evidence="6">SAT</shortName>
    </alternativeName>
</protein>
<comment type="function">
    <text evidence="6">With CysN forms the ATP sulfurylase (ATPS) that catalyzes the adenylation of sulfate producing adenosine 5'-phosphosulfate (APS) and diphosphate, the first enzymatic step in sulfur assimilation pathway. APS synthesis involves the formation of a high-energy phosphoric-sulfuric acid anhydride bond driven by GTP hydrolysis by CysN coupled to ATP hydrolysis by CysD.</text>
</comment>
<dbReference type="GO" id="GO:0000103">
    <property type="term" value="P:sulfate assimilation"/>
    <property type="evidence" value="ECO:0007669"/>
    <property type="project" value="UniProtKB-UniRule"/>
</dbReference>
<dbReference type="GO" id="GO:0004781">
    <property type="term" value="F:sulfate adenylyltransferase (ATP) activity"/>
    <property type="evidence" value="ECO:0007669"/>
    <property type="project" value="UniProtKB-UniRule"/>
</dbReference>
<dbReference type="EMBL" id="QGTD01000018">
    <property type="protein sequence ID" value="PWU67178.1"/>
    <property type="molecule type" value="Genomic_DNA"/>
</dbReference>
<dbReference type="Gene3D" id="3.40.50.620">
    <property type="entry name" value="HUPs"/>
    <property type="match status" value="1"/>
</dbReference>
<keyword evidence="3 6" id="KW-0548">Nucleotidyltransferase</keyword>
<dbReference type="InterPro" id="IPR050128">
    <property type="entry name" value="Sulfate_adenylyltrnsfr_sub2"/>
</dbReference>
<dbReference type="RefSeq" id="WP_109985277.1">
    <property type="nucleotide sequence ID" value="NZ_QGTD01000018.1"/>
</dbReference>
<keyword evidence="2 6" id="KW-0808">Transferase</keyword>
<evidence type="ECO:0000256" key="2">
    <source>
        <dbReference type="ARBA" id="ARBA00022679"/>
    </source>
</evidence>
<comment type="subunit">
    <text evidence="6">Heterodimer composed of CysD, the smaller subunit, and CysN.</text>
</comment>
<dbReference type="PANTHER" id="PTHR43196">
    <property type="entry name" value="SULFATE ADENYLYLTRANSFERASE SUBUNIT 2"/>
    <property type="match status" value="1"/>
</dbReference>
<dbReference type="HAMAP" id="MF_00064">
    <property type="entry name" value="Sulf_adenylyltr_sub2"/>
    <property type="match status" value="1"/>
</dbReference>
<dbReference type="GO" id="GO:0070814">
    <property type="term" value="P:hydrogen sulfide biosynthetic process"/>
    <property type="evidence" value="ECO:0007669"/>
    <property type="project" value="UniProtKB-UniRule"/>
</dbReference>
<dbReference type="InterPro" id="IPR002500">
    <property type="entry name" value="PAPS_reduct_dom"/>
</dbReference>
<comment type="pathway">
    <text evidence="6">Sulfur metabolism; hydrogen sulfide biosynthesis; sulfite from sulfate: step 1/3.</text>
</comment>
<accession>A0A317KXF2</accession>
<gene>
    <name evidence="6" type="primary">cysD</name>
    <name evidence="8" type="ORF">DLJ74_16515</name>
</gene>
<comment type="catalytic activity">
    <reaction evidence="6">
        <text>sulfate + ATP + H(+) = adenosine 5'-phosphosulfate + diphosphate</text>
        <dbReference type="Rhea" id="RHEA:18133"/>
        <dbReference type="ChEBI" id="CHEBI:15378"/>
        <dbReference type="ChEBI" id="CHEBI:16189"/>
        <dbReference type="ChEBI" id="CHEBI:30616"/>
        <dbReference type="ChEBI" id="CHEBI:33019"/>
        <dbReference type="ChEBI" id="CHEBI:58243"/>
        <dbReference type="EC" id="2.7.7.4"/>
    </reaction>
</comment>
<dbReference type="NCBIfam" id="NF009214">
    <property type="entry name" value="PRK12563.1"/>
    <property type="match status" value="1"/>
</dbReference>
<dbReference type="SUPFAM" id="SSF52402">
    <property type="entry name" value="Adenine nucleotide alpha hydrolases-like"/>
    <property type="match status" value="1"/>
</dbReference>
<feature type="domain" description="Phosphoadenosine phosphosulphate reductase" evidence="7">
    <location>
        <begin position="28"/>
        <end position="253"/>
    </location>
</feature>
<evidence type="ECO:0000313" key="9">
    <source>
        <dbReference type="Proteomes" id="UP000245624"/>
    </source>
</evidence>
<dbReference type="CDD" id="cd23946">
    <property type="entry name" value="Sulfate_adenylyltransferase_2"/>
    <property type="match status" value="1"/>
</dbReference>
<dbReference type="Pfam" id="PF01507">
    <property type="entry name" value="PAPS_reduct"/>
    <property type="match status" value="1"/>
</dbReference>
<dbReference type="GO" id="GO:0005524">
    <property type="term" value="F:ATP binding"/>
    <property type="evidence" value="ECO:0007669"/>
    <property type="project" value="UniProtKB-KW"/>
</dbReference>
<keyword evidence="9" id="KW-1185">Reference proteome</keyword>
<dbReference type="UniPathway" id="UPA00140">
    <property type="reaction ID" value="UER00204"/>
</dbReference>
<evidence type="ECO:0000256" key="3">
    <source>
        <dbReference type="ARBA" id="ARBA00022695"/>
    </source>
</evidence>
<evidence type="ECO:0000259" key="7">
    <source>
        <dbReference type="Pfam" id="PF01507"/>
    </source>
</evidence>
<evidence type="ECO:0000256" key="6">
    <source>
        <dbReference type="HAMAP-Rule" id="MF_00064"/>
    </source>
</evidence>
<comment type="caution">
    <text evidence="8">The sequence shown here is derived from an EMBL/GenBank/DDBJ whole genome shotgun (WGS) entry which is preliminary data.</text>
</comment>
<organism evidence="8 9">
    <name type="scientific">Gracilibacillus dipsosauri</name>
    <dbReference type="NCBI Taxonomy" id="178340"/>
    <lineage>
        <taxon>Bacteria</taxon>
        <taxon>Bacillati</taxon>
        <taxon>Bacillota</taxon>
        <taxon>Bacilli</taxon>
        <taxon>Bacillales</taxon>
        <taxon>Bacillaceae</taxon>
        <taxon>Gracilibacillus</taxon>
    </lineage>
</organism>
<reference evidence="8 9" key="1">
    <citation type="submission" date="2018-05" db="EMBL/GenBank/DDBJ databases">
        <title>Genomic analysis of Gracilibacillus dipsosauri DD1 reveals novel features of a salt-tolerant amylase.</title>
        <authorList>
            <person name="Deutch C.E."/>
            <person name="Yang S."/>
        </authorList>
    </citation>
    <scope>NUCLEOTIDE SEQUENCE [LARGE SCALE GENOMIC DNA]</scope>
    <source>
        <strain evidence="8 9">DD1</strain>
    </source>
</reference>
<dbReference type="PIRSF" id="PIRSF002936">
    <property type="entry name" value="CysDAde_trans"/>
    <property type="match status" value="1"/>
</dbReference>
<dbReference type="Proteomes" id="UP000245624">
    <property type="component" value="Unassembled WGS sequence"/>
</dbReference>
<comment type="similarity">
    <text evidence="1 6">Belongs to the PAPS reductase family. CysD subfamily.</text>
</comment>